<sequence>KIRDVATREEFEVPRDQLADQLRVYLEKVRQRTKESSSKQTTTN</sequence>
<proteinExistence type="predicted"/>
<accession>A0A820M209</accession>
<organism evidence="1 2">
    <name type="scientific">Adineta steineri</name>
    <dbReference type="NCBI Taxonomy" id="433720"/>
    <lineage>
        <taxon>Eukaryota</taxon>
        <taxon>Metazoa</taxon>
        <taxon>Spiralia</taxon>
        <taxon>Gnathifera</taxon>
        <taxon>Rotifera</taxon>
        <taxon>Eurotatoria</taxon>
        <taxon>Bdelloidea</taxon>
        <taxon>Adinetida</taxon>
        <taxon>Adinetidae</taxon>
        <taxon>Adineta</taxon>
    </lineage>
</organism>
<dbReference type="EMBL" id="CAJOBB010020358">
    <property type="protein sequence ID" value="CAF4366870.1"/>
    <property type="molecule type" value="Genomic_DNA"/>
</dbReference>
<dbReference type="Proteomes" id="UP000663868">
    <property type="component" value="Unassembled WGS sequence"/>
</dbReference>
<evidence type="ECO:0000313" key="1">
    <source>
        <dbReference type="EMBL" id="CAF4366870.1"/>
    </source>
</evidence>
<comment type="caution">
    <text evidence="1">The sequence shown here is derived from an EMBL/GenBank/DDBJ whole genome shotgun (WGS) entry which is preliminary data.</text>
</comment>
<protein>
    <submittedName>
        <fullName evidence="1">Uncharacterized protein</fullName>
    </submittedName>
</protein>
<evidence type="ECO:0000313" key="2">
    <source>
        <dbReference type="Proteomes" id="UP000663868"/>
    </source>
</evidence>
<name>A0A820M209_9BILA</name>
<dbReference type="AlphaFoldDB" id="A0A820M209"/>
<reference evidence="1" key="1">
    <citation type="submission" date="2021-02" db="EMBL/GenBank/DDBJ databases">
        <authorList>
            <person name="Nowell W R."/>
        </authorList>
    </citation>
    <scope>NUCLEOTIDE SEQUENCE</scope>
</reference>
<gene>
    <name evidence="1" type="ORF">KXQ929_LOCUS49134</name>
</gene>
<feature type="non-terminal residue" evidence="1">
    <location>
        <position position="1"/>
    </location>
</feature>